<sequence>MRSFLKMRLGIFFVVCFIFIFLGCSTAVKHTKKVIIHYKCSDDDYIVPDLAELTSGHIYEEKFINSLTDAGVCVKITGQFKHLAPGAIGEDNYVILYLSGAGASHTISCFAKPKLNKELRMLKKDQAITVYGRVWKLEQELAVLLQDYEVIP</sequence>
<dbReference type="PROSITE" id="PS51257">
    <property type="entry name" value="PROKAR_LIPOPROTEIN"/>
    <property type="match status" value="1"/>
</dbReference>
<comment type="caution">
    <text evidence="1">The sequence shown here is derived from an EMBL/GenBank/DDBJ whole genome shotgun (WGS) entry which is preliminary data.</text>
</comment>
<name>A0A8J6NVV6_9BACT</name>
<gene>
    <name evidence="1" type="ORF">H8D96_02485</name>
</gene>
<reference evidence="1 2" key="1">
    <citation type="submission" date="2020-08" db="EMBL/GenBank/DDBJ databases">
        <title>Bridging the membrane lipid divide: bacteria of the FCB group superphylum have the potential to synthesize archaeal ether lipids.</title>
        <authorList>
            <person name="Villanueva L."/>
            <person name="Von Meijenfeldt F.A.B."/>
            <person name="Westbye A.B."/>
            <person name="Yadav S."/>
            <person name="Hopmans E.C."/>
            <person name="Dutilh B.E."/>
            <person name="Sinninghe Damste J.S."/>
        </authorList>
    </citation>
    <scope>NUCLEOTIDE SEQUENCE [LARGE SCALE GENOMIC DNA]</scope>
    <source>
        <strain evidence="1">NIOZ-UU17</strain>
    </source>
</reference>
<dbReference type="Proteomes" id="UP000605201">
    <property type="component" value="Unassembled WGS sequence"/>
</dbReference>
<dbReference type="AlphaFoldDB" id="A0A8J6NVV6"/>
<protein>
    <recommendedName>
        <fullName evidence="3">Lipoprotein</fullName>
    </recommendedName>
</protein>
<evidence type="ECO:0000313" key="1">
    <source>
        <dbReference type="EMBL" id="MBC8430765.1"/>
    </source>
</evidence>
<dbReference type="EMBL" id="JACNIG010000079">
    <property type="protein sequence ID" value="MBC8430765.1"/>
    <property type="molecule type" value="Genomic_DNA"/>
</dbReference>
<evidence type="ECO:0000313" key="2">
    <source>
        <dbReference type="Proteomes" id="UP000605201"/>
    </source>
</evidence>
<organism evidence="1 2">
    <name type="scientific">Candidatus Desulfatibia vada</name>
    <dbReference type="NCBI Taxonomy" id="2841696"/>
    <lineage>
        <taxon>Bacteria</taxon>
        <taxon>Pseudomonadati</taxon>
        <taxon>Thermodesulfobacteriota</taxon>
        <taxon>Desulfobacteria</taxon>
        <taxon>Desulfobacterales</taxon>
        <taxon>Desulfobacterales incertae sedis</taxon>
        <taxon>Candidatus Desulfatibia</taxon>
    </lineage>
</organism>
<accession>A0A8J6NVV6</accession>
<evidence type="ECO:0008006" key="3">
    <source>
        <dbReference type="Google" id="ProtNLM"/>
    </source>
</evidence>
<proteinExistence type="predicted"/>